<proteinExistence type="inferred from homology"/>
<sequence>MVVSTQALNAIPKDIMTKLWTAKATRVSLKQIYTIGRHVVGSNNKGALVIPAQFLADELPIRYTNVVQMLNSAQELPHQALSHTPTFRKVTQRYLEDIHALTRMPRPDTTAREEQFTEVLRSLQRRHRNNILSLGQSFKELYAINHVTPNDLDEVKTQRFFDKVYGLSLGTNLLIGEHIALHDEGRNLVQKISPISVAEKAVTDARGVCAAHYAREAPSVQIIAQDSTVTTTYVSEHLHRILFEVLKNSLRATMEFHREGPAPPLKLIVVQGGEDVSIKVSDQGGGIPESRTKRIWSYVTGKDTQDIVDPASAISGDSKVSEDVKDYLELPLCGFGHGLPVARLIARYFGGELSLVSMEGFGTDAYLALYRDDTCPENYPEMISETPLTLDHLAASSANTPRLPTDLDLSLEGEVGVLGHSAGAGVLTS</sequence>
<dbReference type="InterPro" id="IPR003594">
    <property type="entry name" value="HATPase_dom"/>
</dbReference>
<dbReference type="InterPro" id="IPR018955">
    <property type="entry name" value="BCDHK/PDK_N"/>
</dbReference>
<dbReference type="Pfam" id="PF02518">
    <property type="entry name" value="HATPase_c"/>
    <property type="match status" value="1"/>
</dbReference>
<name>A0A433QJM6_9FUNG</name>
<dbReference type="Gene3D" id="3.30.565.10">
    <property type="entry name" value="Histidine kinase-like ATPase, C-terminal domain"/>
    <property type="match status" value="1"/>
</dbReference>
<dbReference type="InterPro" id="IPR036784">
    <property type="entry name" value="AK/P_DHK_N_sf"/>
</dbReference>
<dbReference type="SUPFAM" id="SSF69012">
    <property type="entry name" value="alpha-ketoacid dehydrogenase kinase, N-terminal domain"/>
    <property type="match status" value="1"/>
</dbReference>
<dbReference type="SUPFAM" id="SSF55874">
    <property type="entry name" value="ATPase domain of HSP90 chaperone/DNA topoisomerase II/histidine kinase"/>
    <property type="match status" value="1"/>
</dbReference>
<dbReference type="Pfam" id="PF10436">
    <property type="entry name" value="BCDHK_Adom3"/>
    <property type="match status" value="1"/>
</dbReference>
<evidence type="ECO:0000256" key="7">
    <source>
        <dbReference type="ARBA" id="ARBA00048201"/>
    </source>
</evidence>
<keyword evidence="5 8" id="KW-0067">ATP-binding</keyword>
<dbReference type="GO" id="GO:0010906">
    <property type="term" value="P:regulation of glucose metabolic process"/>
    <property type="evidence" value="ECO:0007669"/>
    <property type="project" value="TreeGrafter"/>
</dbReference>
<dbReference type="GO" id="GO:0004740">
    <property type="term" value="F:pyruvate dehydrogenase (acetyl-transferring) kinase activity"/>
    <property type="evidence" value="ECO:0007669"/>
    <property type="project" value="UniProtKB-EC"/>
</dbReference>
<evidence type="ECO:0000256" key="1">
    <source>
        <dbReference type="ARBA" id="ARBA00006155"/>
    </source>
</evidence>
<evidence type="ECO:0000313" key="11">
    <source>
        <dbReference type="Proteomes" id="UP000274822"/>
    </source>
</evidence>
<evidence type="ECO:0000313" key="10">
    <source>
        <dbReference type="EMBL" id="RUS29987.1"/>
    </source>
</evidence>
<dbReference type="InterPro" id="IPR036890">
    <property type="entry name" value="HATPase_C_sf"/>
</dbReference>
<feature type="domain" description="Histidine kinase" evidence="9">
    <location>
        <begin position="238"/>
        <end position="373"/>
    </location>
</feature>
<dbReference type="AlphaFoldDB" id="A0A433QJM6"/>
<dbReference type="Gene3D" id="1.20.140.20">
    <property type="entry name" value="Alpha-ketoacid/pyruvate dehydrogenase kinase, N-terminal domain"/>
    <property type="match status" value="1"/>
</dbReference>
<comment type="catalytic activity">
    <reaction evidence="7">
        <text>L-seryl-[pyruvate dehydrogenase E1 alpha subunit] + ATP = O-phospho-L-seryl-[pyruvate dehydrogenase E1 alpha subunit] + ADP + H(+)</text>
        <dbReference type="Rhea" id="RHEA:23052"/>
        <dbReference type="Rhea" id="RHEA-COMP:13689"/>
        <dbReference type="Rhea" id="RHEA-COMP:13690"/>
        <dbReference type="ChEBI" id="CHEBI:15378"/>
        <dbReference type="ChEBI" id="CHEBI:29999"/>
        <dbReference type="ChEBI" id="CHEBI:30616"/>
        <dbReference type="ChEBI" id="CHEBI:83421"/>
        <dbReference type="ChEBI" id="CHEBI:456216"/>
        <dbReference type="EC" id="2.7.11.2"/>
    </reaction>
</comment>
<keyword evidence="6 8" id="KW-0496">Mitochondrion</keyword>
<dbReference type="GO" id="GO:0005759">
    <property type="term" value="C:mitochondrial matrix"/>
    <property type="evidence" value="ECO:0007669"/>
    <property type="project" value="UniProtKB-SubCell"/>
</dbReference>
<dbReference type="Proteomes" id="UP000274822">
    <property type="component" value="Unassembled WGS sequence"/>
</dbReference>
<dbReference type="InterPro" id="IPR039028">
    <property type="entry name" value="BCKD/PDK"/>
</dbReference>
<keyword evidence="4 8" id="KW-0418">Kinase</keyword>
<evidence type="ECO:0000256" key="2">
    <source>
        <dbReference type="ARBA" id="ARBA00022679"/>
    </source>
</evidence>
<evidence type="ECO:0000256" key="6">
    <source>
        <dbReference type="ARBA" id="ARBA00023128"/>
    </source>
</evidence>
<evidence type="ECO:0000256" key="4">
    <source>
        <dbReference type="ARBA" id="ARBA00022777"/>
    </source>
</evidence>
<reference evidence="10 11" key="1">
    <citation type="journal article" date="2018" name="New Phytol.">
        <title>Phylogenomics of Endogonaceae and evolution of mycorrhizas within Mucoromycota.</title>
        <authorList>
            <person name="Chang Y."/>
            <person name="Desiro A."/>
            <person name="Na H."/>
            <person name="Sandor L."/>
            <person name="Lipzen A."/>
            <person name="Clum A."/>
            <person name="Barry K."/>
            <person name="Grigoriev I.V."/>
            <person name="Martin F.M."/>
            <person name="Stajich J.E."/>
            <person name="Smith M.E."/>
            <person name="Bonito G."/>
            <person name="Spatafora J.W."/>
        </authorList>
    </citation>
    <scope>NUCLEOTIDE SEQUENCE [LARGE SCALE GENOMIC DNA]</scope>
    <source>
        <strain evidence="10 11">AD002</strain>
    </source>
</reference>
<dbReference type="EC" id="2.7.11.-" evidence="8"/>
<evidence type="ECO:0000256" key="8">
    <source>
        <dbReference type="RuleBase" id="RU366032"/>
    </source>
</evidence>
<protein>
    <recommendedName>
        <fullName evidence="8">Protein-serine/threonine kinase</fullName>
        <ecNumber evidence="8">2.7.11.-</ecNumber>
    </recommendedName>
</protein>
<accession>A0A433QJM6</accession>
<dbReference type="PROSITE" id="PS50109">
    <property type="entry name" value="HIS_KIN"/>
    <property type="match status" value="1"/>
</dbReference>
<comment type="similarity">
    <text evidence="1 8">Belongs to the PDK/BCKDK protein kinase family.</text>
</comment>
<comment type="subcellular location">
    <subcellularLocation>
        <location evidence="8">Mitochondrion matrix</location>
    </subcellularLocation>
</comment>
<keyword evidence="3 8" id="KW-0547">Nucleotide-binding</keyword>
<evidence type="ECO:0000259" key="9">
    <source>
        <dbReference type="PROSITE" id="PS50109"/>
    </source>
</evidence>
<comment type="caution">
    <text evidence="10">The sequence shown here is derived from an EMBL/GenBank/DDBJ whole genome shotgun (WGS) entry which is preliminary data.</text>
</comment>
<dbReference type="InterPro" id="IPR005467">
    <property type="entry name" value="His_kinase_dom"/>
</dbReference>
<dbReference type="GO" id="GO:0005524">
    <property type="term" value="F:ATP binding"/>
    <property type="evidence" value="ECO:0007669"/>
    <property type="project" value="UniProtKB-UniRule"/>
</dbReference>
<dbReference type="PANTHER" id="PTHR11947:SF3">
    <property type="entry name" value="[PYRUVATE DEHYDROGENASE (ACETYL-TRANSFERRING)] KINASE, MITOCHONDRIAL"/>
    <property type="match status" value="1"/>
</dbReference>
<gene>
    <name evidence="10" type="ORF">BC938DRAFT_479983</name>
</gene>
<keyword evidence="2 8" id="KW-0808">Transferase</keyword>
<evidence type="ECO:0000256" key="3">
    <source>
        <dbReference type="ARBA" id="ARBA00022741"/>
    </source>
</evidence>
<organism evidence="10 11">
    <name type="scientific">Jimgerdemannia flammicorona</name>
    <dbReference type="NCBI Taxonomy" id="994334"/>
    <lineage>
        <taxon>Eukaryota</taxon>
        <taxon>Fungi</taxon>
        <taxon>Fungi incertae sedis</taxon>
        <taxon>Mucoromycota</taxon>
        <taxon>Mucoromycotina</taxon>
        <taxon>Endogonomycetes</taxon>
        <taxon>Endogonales</taxon>
        <taxon>Endogonaceae</taxon>
        <taxon>Jimgerdemannia</taxon>
    </lineage>
</organism>
<dbReference type="PANTHER" id="PTHR11947">
    <property type="entry name" value="PYRUVATE DEHYDROGENASE KINASE"/>
    <property type="match status" value="1"/>
</dbReference>
<dbReference type="EMBL" id="RBNJ01004434">
    <property type="protein sequence ID" value="RUS29987.1"/>
    <property type="molecule type" value="Genomic_DNA"/>
</dbReference>
<evidence type="ECO:0000256" key="5">
    <source>
        <dbReference type="ARBA" id="ARBA00022840"/>
    </source>
</evidence>
<keyword evidence="11" id="KW-1185">Reference proteome</keyword>